<evidence type="ECO:0000313" key="3">
    <source>
        <dbReference type="EMBL" id="MCR1898199.1"/>
    </source>
</evidence>
<dbReference type="Proteomes" id="UP001205748">
    <property type="component" value="Unassembled WGS sequence"/>
</dbReference>
<feature type="transmembrane region" description="Helical" evidence="2">
    <location>
        <begin position="33"/>
        <end position="50"/>
    </location>
</feature>
<evidence type="ECO:0000313" key="4">
    <source>
        <dbReference type="Proteomes" id="UP001205748"/>
    </source>
</evidence>
<gene>
    <name evidence="3" type="ORF">NSA47_04250</name>
</gene>
<dbReference type="EMBL" id="JANKAS010000002">
    <property type="protein sequence ID" value="MCR1898199.1"/>
    <property type="molecule type" value="Genomic_DNA"/>
</dbReference>
<feature type="compositionally biased region" description="Basic and acidic residues" evidence="1">
    <location>
        <begin position="221"/>
        <end position="242"/>
    </location>
</feature>
<keyword evidence="2" id="KW-0812">Transmembrane</keyword>
<protein>
    <submittedName>
        <fullName evidence="3">DUF1614 domain-containing protein</fullName>
    </submittedName>
</protein>
<evidence type="ECO:0000256" key="2">
    <source>
        <dbReference type="SAM" id="Phobius"/>
    </source>
</evidence>
<accession>A0AAE3L2A8</accession>
<dbReference type="InterPro" id="IPR011672">
    <property type="entry name" value="DUF1614"/>
</dbReference>
<feature type="transmembrane region" description="Helical" evidence="2">
    <location>
        <begin position="87"/>
        <end position="105"/>
    </location>
</feature>
<feature type="transmembrane region" description="Helical" evidence="2">
    <location>
        <begin position="138"/>
        <end position="156"/>
    </location>
</feature>
<name>A0AAE3L2A8_9FIRM</name>
<feature type="transmembrane region" description="Helical" evidence="2">
    <location>
        <begin position="56"/>
        <end position="75"/>
    </location>
</feature>
<keyword evidence="4" id="KW-1185">Reference proteome</keyword>
<keyword evidence="2" id="KW-0472">Membrane</keyword>
<dbReference type="AlphaFoldDB" id="A0AAE3L2A8"/>
<dbReference type="Pfam" id="PF07758">
    <property type="entry name" value="DUF1614"/>
    <property type="match status" value="1"/>
</dbReference>
<organism evidence="3 4">
    <name type="scientific">Irregularibacter muris</name>
    <dbReference type="NCBI Taxonomy" id="1796619"/>
    <lineage>
        <taxon>Bacteria</taxon>
        <taxon>Bacillati</taxon>
        <taxon>Bacillota</taxon>
        <taxon>Clostridia</taxon>
        <taxon>Eubacteriales</taxon>
        <taxon>Eubacteriaceae</taxon>
        <taxon>Irregularibacter</taxon>
    </lineage>
</organism>
<evidence type="ECO:0000256" key="1">
    <source>
        <dbReference type="SAM" id="MobiDB-lite"/>
    </source>
</evidence>
<dbReference type="RefSeq" id="WP_257529655.1">
    <property type="nucleotide sequence ID" value="NZ_JANKAS010000002.1"/>
</dbReference>
<keyword evidence="2" id="KW-1133">Transmembrane helix</keyword>
<proteinExistence type="predicted"/>
<feature type="transmembrane region" description="Helical" evidence="2">
    <location>
        <begin position="6"/>
        <end position="24"/>
    </location>
</feature>
<comment type="caution">
    <text evidence="3">The sequence shown here is derived from an EMBL/GenBank/DDBJ whole genome shotgun (WGS) entry which is preliminary data.</text>
</comment>
<feature type="transmembrane region" description="Helical" evidence="2">
    <location>
        <begin position="168"/>
        <end position="188"/>
    </location>
</feature>
<feature type="region of interest" description="Disordered" evidence="1">
    <location>
        <begin position="216"/>
        <end position="242"/>
    </location>
</feature>
<feature type="transmembrane region" description="Helical" evidence="2">
    <location>
        <begin position="111"/>
        <end position="131"/>
    </location>
</feature>
<sequence length="242" mass="25886">MPLGVLLLSILTILILFGFAHTVLDRMRLNDKTAVFFFIAMIIGTFIPNIPLGSKIGINLGGAVVPMVLVVYLFVKAGTGKEKFRAVLASIISAAIVFFLSRYFTGEEYSSIFSDPFLIYGIVGGLVAYIIGRSRRSAFIAGIMGIVLADIAQVIANIVNGVPGRINIGGAGVVDSVVISGIIAVLLAEFIGEAREKMGGGTDKKHMHFDHGEFASTLGENKVEDNDKSKNDFNEGGNKDEK</sequence>
<reference evidence="3" key="1">
    <citation type="submission" date="2022-07" db="EMBL/GenBank/DDBJ databases">
        <title>Enhanced cultured diversity of the mouse gut microbiota enables custom-made synthetic communities.</title>
        <authorList>
            <person name="Afrizal A."/>
        </authorList>
    </citation>
    <scope>NUCLEOTIDE SEQUENCE</scope>
    <source>
        <strain evidence="3">DSM 28593</strain>
    </source>
</reference>